<dbReference type="AlphaFoldDB" id="A0AA38H7Y6"/>
<dbReference type="EMBL" id="JAKWFO010000005">
    <property type="protein sequence ID" value="KAI9636122.1"/>
    <property type="molecule type" value="Genomic_DNA"/>
</dbReference>
<protein>
    <submittedName>
        <fullName evidence="2">Uncharacterized protein</fullName>
    </submittedName>
</protein>
<accession>A0AA38H7Y6</accession>
<feature type="region of interest" description="Disordered" evidence="1">
    <location>
        <begin position="218"/>
        <end position="238"/>
    </location>
</feature>
<organism evidence="2 3">
    <name type="scientific">Dioszegia hungarica</name>
    <dbReference type="NCBI Taxonomy" id="4972"/>
    <lineage>
        <taxon>Eukaryota</taxon>
        <taxon>Fungi</taxon>
        <taxon>Dikarya</taxon>
        <taxon>Basidiomycota</taxon>
        <taxon>Agaricomycotina</taxon>
        <taxon>Tremellomycetes</taxon>
        <taxon>Tremellales</taxon>
        <taxon>Bulleribasidiaceae</taxon>
        <taxon>Dioszegia</taxon>
    </lineage>
</organism>
<sequence length="283" mass="31575">MSLAQPLPIMLNHANILARPHSSPSQSSSHRNNAPLQRSSVLHTSFNLALPLFNDTYNNLQRRRRIRSPREGGFDKGHLQNNLTLDMTRSPVLVASSGTSIFYFYTPEQAGTFCGLLEDDDVEDYLVEDGWILPRGSLVGRRVFVIAPGRPCRVVGGDRAGAQRAARHYTAQRGALHVRSGGASTTVRRNEAVYLPDSFIHPADLKVTIPPGIGHLIPSPHRQPHLYPPPPLTNPRRLRSPEEQLKWAQLGARRWLMRVGDDLTFKTDGLAFAVHARWATRVL</sequence>
<reference evidence="2" key="1">
    <citation type="journal article" date="2022" name="G3 (Bethesda)">
        <title>High quality genome of the basidiomycete yeast Dioszegia hungarica PDD-24b-2 isolated from cloud water.</title>
        <authorList>
            <person name="Jarrige D."/>
            <person name="Haridas S."/>
            <person name="Bleykasten-Grosshans C."/>
            <person name="Joly M."/>
            <person name="Nadalig T."/>
            <person name="Sancelme M."/>
            <person name="Vuilleumier S."/>
            <person name="Grigoriev I.V."/>
            <person name="Amato P."/>
            <person name="Bringel F."/>
        </authorList>
    </citation>
    <scope>NUCLEOTIDE SEQUENCE</scope>
    <source>
        <strain evidence="2">PDD-24b-2</strain>
    </source>
</reference>
<name>A0AA38H7Y6_9TREE</name>
<gene>
    <name evidence="2" type="ORF">MKK02DRAFT_44825</name>
</gene>
<proteinExistence type="predicted"/>
<dbReference type="RefSeq" id="XP_052945899.1">
    <property type="nucleotide sequence ID" value="XM_053093103.1"/>
</dbReference>
<comment type="caution">
    <text evidence="2">The sequence shown here is derived from an EMBL/GenBank/DDBJ whole genome shotgun (WGS) entry which is preliminary data.</text>
</comment>
<keyword evidence="3" id="KW-1185">Reference proteome</keyword>
<evidence type="ECO:0000313" key="3">
    <source>
        <dbReference type="Proteomes" id="UP001164286"/>
    </source>
</evidence>
<evidence type="ECO:0000256" key="1">
    <source>
        <dbReference type="SAM" id="MobiDB-lite"/>
    </source>
</evidence>
<dbReference type="Proteomes" id="UP001164286">
    <property type="component" value="Unassembled WGS sequence"/>
</dbReference>
<evidence type="ECO:0000313" key="2">
    <source>
        <dbReference type="EMBL" id="KAI9636122.1"/>
    </source>
</evidence>
<dbReference type="GeneID" id="77732308"/>